<dbReference type="Proteomes" id="UP000299102">
    <property type="component" value="Unassembled WGS sequence"/>
</dbReference>
<reference evidence="1 2" key="1">
    <citation type="journal article" date="2019" name="Commun. Biol.">
        <title>The bagworm genome reveals a unique fibroin gene that provides high tensile strength.</title>
        <authorList>
            <person name="Kono N."/>
            <person name="Nakamura H."/>
            <person name="Ohtoshi R."/>
            <person name="Tomita M."/>
            <person name="Numata K."/>
            <person name="Arakawa K."/>
        </authorList>
    </citation>
    <scope>NUCLEOTIDE SEQUENCE [LARGE SCALE GENOMIC DNA]</scope>
</reference>
<dbReference type="AlphaFoldDB" id="A0A4C1YH90"/>
<evidence type="ECO:0000313" key="2">
    <source>
        <dbReference type="Proteomes" id="UP000299102"/>
    </source>
</evidence>
<dbReference type="EMBL" id="BGZK01001218">
    <property type="protein sequence ID" value="GBP74673.1"/>
    <property type="molecule type" value="Genomic_DNA"/>
</dbReference>
<gene>
    <name evidence="1" type="ORF">EVAR_58939_1</name>
</gene>
<keyword evidence="2" id="KW-1185">Reference proteome</keyword>
<dbReference type="PANTHER" id="PTHR10174:SF208">
    <property type="entry name" value="CRAL-TRIO DOMAIN-CONTAINING PROTEIN DDB_G0278031"/>
    <property type="match status" value="1"/>
</dbReference>
<accession>A0A4C1YH90</accession>
<organism evidence="1 2">
    <name type="scientific">Eumeta variegata</name>
    <name type="common">Bagworm moth</name>
    <name type="synonym">Eumeta japonica</name>
    <dbReference type="NCBI Taxonomy" id="151549"/>
    <lineage>
        <taxon>Eukaryota</taxon>
        <taxon>Metazoa</taxon>
        <taxon>Ecdysozoa</taxon>
        <taxon>Arthropoda</taxon>
        <taxon>Hexapoda</taxon>
        <taxon>Insecta</taxon>
        <taxon>Pterygota</taxon>
        <taxon>Neoptera</taxon>
        <taxon>Endopterygota</taxon>
        <taxon>Lepidoptera</taxon>
        <taxon>Glossata</taxon>
        <taxon>Ditrysia</taxon>
        <taxon>Tineoidea</taxon>
        <taxon>Psychidae</taxon>
        <taxon>Oiketicinae</taxon>
        <taxon>Eumeta</taxon>
    </lineage>
</organism>
<proteinExistence type="predicted"/>
<dbReference type="Gene3D" id="3.40.525.10">
    <property type="entry name" value="CRAL-TRIO lipid binding domain"/>
    <property type="match status" value="1"/>
</dbReference>
<dbReference type="GO" id="GO:0016020">
    <property type="term" value="C:membrane"/>
    <property type="evidence" value="ECO:0007669"/>
    <property type="project" value="TreeGrafter"/>
</dbReference>
<evidence type="ECO:0008006" key="3">
    <source>
        <dbReference type="Google" id="ProtNLM"/>
    </source>
</evidence>
<sequence length="130" mass="15169">MLEITYEMTIETRTNRSQRCTRATCMDKLKTQVGTVLSRKLAERIYVHSSYEDFHKHVSREVLPSDYGGEERPLAELHARWVEELSSPSMAKYCIASDRLVTNESKRMNTSPYNEEHLGILDNFRQLNID</sequence>
<dbReference type="GO" id="GO:1902936">
    <property type="term" value="F:phosphatidylinositol bisphosphate binding"/>
    <property type="evidence" value="ECO:0007669"/>
    <property type="project" value="TreeGrafter"/>
</dbReference>
<dbReference type="PANTHER" id="PTHR10174">
    <property type="entry name" value="ALPHA-TOCOPHEROL TRANSFER PROTEIN-RELATED"/>
    <property type="match status" value="1"/>
</dbReference>
<dbReference type="STRING" id="151549.A0A4C1YH90"/>
<name>A0A4C1YH90_EUMVA</name>
<comment type="caution">
    <text evidence="1">The sequence shown here is derived from an EMBL/GenBank/DDBJ whole genome shotgun (WGS) entry which is preliminary data.</text>
</comment>
<dbReference type="SUPFAM" id="SSF52087">
    <property type="entry name" value="CRAL/TRIO domain"/>
    <property type="match status" value="1"/>
</dbReference>
<dbReference type="InterPro" id="IPR036865">
    <property type="entry name" value="CRAL-TRIO_dom_sf"/>
</dbReference>
<evidence type="ECO:0000313" key="1">
    <source>
        <dbReference type="EMBL" id="GBP74673.1"/>
    </source>
</evidence>
<dbReference type="OrthoDB" id="6668876at2759"/>
<protein>
    <recommendedName>
        <fullName evidence="3">CRAL-TRIO domain-containing protein</fullName>
    </recommendedName>
</protein>